<dbReference type="PANTHER" id="PTHR12308">
    <property type="entry name" value="ANOCTAMIN"/>
    <property type="match status" value="1"/>
</dbReference>
<dbReference type="EMBL" id="JABFTP020000103">
    <property type="protein sequence ID" value="KAL3277532.1"/>
    <property type="molecule type" value="Genomic_DNA"/>
</dbReference>
<feature type="transmembrane region" description="Helical" evidence="6">
    <location>
        <begin position="331"/>
        <end position="351"/>
    </location>
</feature>
<comment type="similarity">
    <text evidence="2 6">Belongs to the anoctamin family.</text>
</comment>
<dbReference type="Pfam" id="PF04547">
    <property type="entry name" value="Anoctamin"/>
    <property type="match status" value="1"/>
</dbReference>
<dbReference type="GO" id="GO:0016020">
    <property type="term" value="C:membrane"/>
    <property type="evidence" value="ECO:0007669"/>
    <property type="project" value="UniProtKB-SubCell"/>
</dbReference>
<feature type="transmembrane region" description="Helical" evidence="6">
    <location>
        <begin position="20"/>
        <end position="37"/>
    </location>
</feature>
<dbReference type="AlphaFoldDB" id="A0ABD2NGH1"/>
<gene>
    <name evidence="8" type="ORF">HHI36_012876</name>
</gene>
<evidence type="ECO:0000259" key="7">
    <source>
        <dbReference type="Pfam" id="PF04547"/>
    </source>
</evidence>
<comment type="caution">
    <text evidence="8">The sequence shown here is derived from an EMBL/GenBank/DDBJ whole genome shotgun (WGS) entry which is preliminary data.</text>
</comment>
<evidence type="ECO:0000313" key="9">
    <source>
        <dbReference type="Proteomes" id="UP001516400"/>
    </source>
</evidence>
<comment type="caution">
    <text evidence="6">Lacks conserved residue(s) required for the propagation of feature annotation.</text>
</comment>
<feature type="transmembrane region" description="Helical" evidence="6">
    <location>
        <begin position="64"/>
        <end position="85"/>
    </location>
</feature>
<keyword evidence="9" id="KW-1185">Reference proteome</keyword>
<feature type="transmembrane region" description="Helical" evidence="6">
    <location>
        <begin position="189"/>
        <end position="212"/>
    </location>
</feature>
<organism evidence="8 9">
    <name type="scientific">Cryptolaemus montrouzieri</name>
    <dbReference type="NCBI Taxonomy" id="559131"/>
    <lineage>
        <taxon>Eukaryota</taxon>
        <taxon>Metazoa</taxon>
        <taxon>Ecdysozoa</taxon>
        <taxon>Arthropoda</taxon>
        <taxon>Hexapoda</taxon>
        <taxon>Insecta</taxon>
        <taxon>Pterygota</taxon>
        <taxon>Neoptera</taxon>
        <taxon>Endopterygota</taxon>
        <taxon>Coleoptera</taxon>
        <taxon>Polyphaga</taxon>
        <taxon>Cucujiformia</taxon>
        <taxon>Coccinelloidea</taxon>
        <taxon>Coccinellidae</taxon>
        <taxon>Scymninae</taxon>
        <taxon>Scymnini</taxon>
        <taxon>Cryptolaemus</taxon>
    </lineage>
</organism>
<keyword evidence="4 6" id="KW-1133">Transmembrane helix</keyword>
<accession>A0ABD2NGH1</accession>
<evidence type="ECO:0000256" key="1">
    <source>
        <dbReference type="ARBA" id="ARBA00004141"/>
    </source>
</evidence>
<feature type="domain" description="Anoctamin transmembrane" evidence="7">
    <location>
        <begin position="14"/>
        <end position="369"/>
    </location>
</feature>
<comment type="subcellular location">
    <subcellularLocation>
        <location evidence="1 6">Membrane</location>
        <topology evidence="1 6">Multi-pass membrane protein</topology>
    </subcellularLocation>
</comment>
<reference evidence="8 9" key="1">
    <citation type="journal article" date="2021" name="BMC Biol.">
        <title>Horizontally acquired antibacterial genes associated with adaptive radiation of ladybird beetles.</title>
        <authorList>
            <person name="Li H.S."/>
            <person name="Tang X.F."/>
            <person name="Huang Y.H."/>
            <person name="Xu Z.Y."/>
            <person name="Chen M.L."/>
            <person name="Du X.Y."/>
            <person name="Qiu B.Y."/>
            <person name="Chen P.T."/>
            <person name="Zhang W."/>
            <person name="Slipinski A."/>
            <person name="Escalona H.E."/>
            <person name="Waterhouse R.M."/>
            <person name="Zwick A."/>
            <person name="Pang H."/>
        </authorList>
    </citation>
    <scope>NUCLEOTIDE SEQUENCE [LARGE SCALE GENOMIC DNA]</scope>
    <source>
        <strain evidence="8">SYSU2018</strain>
    </source>
</reference>
<evidence type="ECO:0000256" key="6">
    <source>
        <dbReference type="RuleBase" id="RU280814"/>
    </source>
</evidence>
<evidence type="ECO:0000256" key="3">
    <source>
        <dbReference type="ARBA" id="ARBA00022692"/>
    </source>
</evidence>
<dbReference type="Proteomes" id="UP001516400">
    <property type="component" value="Unassembled WGS sequence"/>
</dbReference>
<dbReference type="PANTHER" id="PTHR12308:SF73">
    <property type="entry name" value="ANOCTAMIN"/>
    <property type="match status" value="1"/>
</dbReference>
<name>A0ABD2NGH1_9CUCU</name>
<sequence>MSKYIAKYIHNEIIIHNMKFIVNCLGAIVQVVFILIIDKVKMPAVRFMINLQNCRTQFEYEHTFVMMLWLLGFINGYTAIFYMSFVKGYFYPNPGVHEIYKDYNTFRNDLCGAAGCNQDVIILLTFLLIVKTLLVKCIKKVFFPIMRQLFVKKKDTKTEAKTQLEADVALGKLTEMTILLEYAEIVSRLSIVLFFTAVFPFVPHLVYLCNYFEKKVDAQMYVTSRRRPIPRKVSGLGVWFSIIYFVVTVGVLINALTSILTKDFILTTYHKHFYRTLDDFIATRFSKFAISDYKTEKIKHQVENLTYCLYFSPYRYPHEHPKKYQKMPQRFHQLVFGACFIVIYQHIVFLLTRLIAQLIPNLSADVKEHIYHLIAQEKKLIRKHRNLEYMKKRQSRISDKAPPILKLRS</sequence>
<feature type="transmembrane region" description="Helical" evidence="6">
    <location>
        <begin position="233"/>
        <end position="256"/>
    </location>
</feature>
<evidence type="ECO:0000313" key="8">
    <source>
        <dbReference type="EMBL" id="KAL3277532.1"/>
    </source>
</evidence>
<evidence type="ECO:0000256" key="2">
    <source>
        <dbReference type="ARBA" id="ARBA00009671"/>
    </source>
</evidence>
<keyword evidence="3 6" id="KW-0812">Transmembrane</keyword>
<evidence type="ECO:0000256" key="4">
    <source>
        <dbReference type="ARBA" id="ARBA00022989"/>
    </source>
</evidence>
<proteinExistence type="inferred from homology"/>
<evidence type="ECO:0000256" key="5">
    <source>
        <dbReference type="ARBA" id="ARBA00023136"/>
    </source>
</evidence>
<protein>
    <recommendedName>
        <fullName evidence="6">Anoctamin</fullName>
    </recommendedName>
</protein>
<dbReference type="InterPro" id="IPR007632">
    <property type="entry name" value="Anoctamin"/>
</dbReference>
<dbReference type="InterPro" id="IPR049452">
    <property type="entry name" value="Anoctamin_TM"/>
</dbReference>
<keyword evidence="5 6" id="KW-0472">Membrane</keyword>